<organism evidence="2 3">
    <name type="scientific">Escallonia rubra</name>
    <dbReference type="NCBI Taxonomy" id="112253"/>
    <lineage>
        <taxon>Eukaryota</taxon>
        <taxon>Viridiplantae</taxon>
        <taxon>Streptophyta</taxon>
        <taxon>Embryophyta</taxon>
        <taxon>Tracheophyta</taxon>
        <taxon>Spermatophyta</taxon>
        <taxon>Magnoliopsida</taxon>
        <taxon>eudicotyledons</taxon>
        <taxon>Gunneridae</taxon>
        <taxon>Pentapetalae</taxon>
        <taxon>asterids</taxon>
        <taxon>campanulids</taxon>
        <taxon>Escalloniales</taxon>
        <taxon>Escalloniaceae</taxon>
        <taxon>Escallonia</taxon>
    </lineage>
</organism>
<proteinExistence type="predicted"/>
<keyword evidence="3" id="KW-1185">Reference proteome</keyword>
<evidence type="ECO:0000256" key="1">
    <source>
        <dbReference type="SAM" id="MobiDB-lite"/>
    </source>
</evidence>
<accession>A0AA88S0C8</accession>
<feature type="compositionally biased region" description="Acidic residues" evidence="1">
    <location>
        <begin position="309"/>
        <end position="329"/>
    </location>
</feature>
<gene>
    <name evidence="2" type="ORF">RJ640_013118</name>
</gene>
<dbReference type="AlphaFoldDB" id="A0AA88S0C8"/>
<feature type="region of interest" description="Disordered" evidence="1">
    <location>
        <begin position="293"/>
        <end position="329"/>
    </location>
</feature>
<dbReference type="PANTHER" id="PTHR33623">
    <property type="entry name" value="OS04G0572500 PROTEIN"/>
    <property type="match status" value="1"/>
</dbReference>
<comment type="caution">
    <text evidence="2">The sequence shown here is derived from an EMBL/GenBank/DDBJ whole genome shotgun (WGS) entry which is preliminary data.</text>
</comment>
<sequence>MARQHLHELLKEDQEPFQLKSYIDDRRLQLKNKPTTRPTTLQVKKRKSIVEASASTSNRSVCKQACFSFSFHDSPDVRRSPLINFSPVKSPSKSPNTVFLHIPARTASLLLEAAMRIQKQQSSTCSSKPKSTKNVGFGLLGSLLRKLRDKNRTKKREIVGSEEVDENLVGVEDKIVHELGFSCNNSRLSSAGWSESNEEKSLDMDTSSSCSRSEDLEERENGGFDSCEKHFCSSPLSPFRFSLQRSPSDRSTPEFLSPAASPSRGIKQVRLDIWSYYEEQIDEAESLGKTQLEEEEKYQYSPVSVLDPPFEDDDEEREGGDEVEDEEEEDVYDLECSYAHMQRTKQQLLQKLRRFERLAELDPIELEKRMLEEQSDEDDDDHLVDDEECDCNDALFYSEEIVDTFVREVLSRSSFQHLRKIPGDMKRLVSDLIAEERKNCVDDNEVVTERVSKRLDSWKGVESNTIDMMVELDFRREIGGWKRYDQEQMGETAMEIELAIFGLLLEELSEELV</sequence>
<feature type="region of interest" description="Disordered" evidence="1">
    <location>
        <begin position="188"/>
        <end position="224"/>
    </location>
</feature>
<dbReference type="PANTHER" id="PTHR33623:SF5">
    <property type="entry name" value="HISTONE-LYSINE N-METHYLTRANSFERASE SETD1B-LIKE PROTEIN"/>
    <property type="match status" value="1"/>
</dbReference>
<reference evidence="2" key="1">
    <citation type="submission" date="2022-12" db="EMBL/GenBank/DDBJ databases">
        <title>Draft genome assemblies for two species of Escallonia (Escalloniales).</title>
        <authorList>
            <person name="Chanderbali A."/>
            <person name="Dervinis C."/>
            <person name="Anghel I."/>
            <person name="Soltis D."/>
            <person name="Soltis P."/>
            <person name="Zapata F."/>
        </authorList>
    </citation>
    <scope>NUCLEOTIDE SEQUENCE</scope>
    <source>
        <strain evidence="2">UCBG92.1500</strain>
        <tissue evidence="2">Leaf</tissue>
    </source>
</reference>
<evidence type="ECO:0000313" key="2">
    <source>
        <dbReference type="EMBL" id="KAK2993621.1"/>
    </source>
</evidence>
<dbReference type="EMBL" id="JAVXUO010000295">
    <property type="protein sequence ID" value="KAK2993621.1"/>
    <property type="molecule type" value="Genomic_DNA"/>
</dbReference>
<evidence type="ECO:0000313" key="3">
    <source>
        <dbReference type="Proteomes" id="UP001187471"/>
    </source>
</evidence>
<dbReference type="Proteomes" id="UP001187471">
    <property type="component" value="Unassembled WGS sequence"/>
</dbReference>
<evidence type="ECO:0008006" key="4">
    <source>
        <dbReference type="Google" id="ProtNLM"/>
    </source>
</evidence>
<protein>
    <recommendedName>
        <fullName evidence="4">DUF4378 domain-containing protein</fullName>
    </recommendedName>
</protein>
<name>A0AA88S0C8_9ASTE</name>